<dbReference type="AlphaFoldDB" id="A0A0M2SM05"/>
<comment type="caution">
    <text evidence="2">The sequence shown here is derived from an EMBL/GenBank/DDBJ whole genome shotgun (WGS) entry which is preliminary data.</text>
</comment>
<name>A0A0M2SM05_9BACI</name>
<evidence type="ECO:0000256" key="1">
    <source>
        <dbReference type="SAM" id="Phobius"/>
    </source>
</evidence>
<feature type="transmembrane region" description="Helical" evidence="1">
    <location>
        <begin position="62"/>
        <end position="82"/>
    </location>
</feature>
<sequence length="134" mass="15633">MREAILILTEIVNIFHDQLLHISNALGLNMSDKELHLWVFGVLGILSFFIVHHFFKVLAKHSITAISFIYTFTVLVVIVFAVEIQQKITGRGNMEFQDAVMGLWGFIIFFIGYLIIKLVFRMVRRLFKRPGRRH</sequence>
<proteinExistence type="predicted"/>
<keyword evidence="1" id="KW-0812">Transmembrane</keyword>
<feature type="transmembrane region" description="Helical" evidence="1">
    <location>
        <begin position="102"/>
        <end position="123"/>
    </location>
</feature>
<dbReference type="EMBL" id="LAYY01000100">
    <property type="protein sequence ID" value="KKK33640.1"/>
    <property type="molecule type" value="Genomic_DNA"/>
</dbReference>
<dbReference type="PATRIC" id="fig|1408103.3.peg.5134"/>
<keyword evidence="3" id="KW-1185">Reference proteome</keyword>
<dbReference type="Proteomes" id="UP000034166">
    <property type="component" value="Unassembled WGS sequence"/>
</dbReference>
<protein>
    <submittedName>
        <fullName evidence="2">Membrane protein</fullName>
    </submittedName>
</protein>
<evidence type="ECO:0000313" key="3">
    <source>
        <dbReference type="Proteomes" id="UP000034166"/>
    </source>
</evidence>
<evidence type="ECO:0000313" key="2">
    <source>
        <dbReference type="EMBL" id="KKK33640.1"/>
    </source>
</evidence>
<organism evidence="2 3">
    <name type="scientific">Mesobacillus campisalis</name>
    <dbReference type="NCBI Taxonomy" id="1408103"/>
    <lineage>
        <taxon>Bacteria</taxon>
        <taxon>Bacillati</taxon>
        <taxon>Bacillota</taxon>
        <taxon>Bacilli</taxon>
        <taxon>Bacillales</taxon>
        <taxon>Bacillaceae</taxon>
        <taxon>Mesobacillus</taxon>
    </lineage>
</organism>
<dbReference type="RefSeq" id="WP_046526128.1">
    <property type="nucleotide sequence ID" value="NZ_LAYY01000100.1"/>
</dbReference>
<gene>
    <name evidence="2" type="ORF">WQ57_23810</name>
</gene>
<accession>A0A0M2SM05</accession>
<feature type="transmembrane region" description="Helical" evidence="1">
    <location>
        <begin position="35"/>
        <end position="55"/>
    </location>
</feature>
<keyword evidence="1" id="KW-1133">Transmembrane helix</keyword>
<dbReference type="OrthoDB" id="2868470at2"/>
<reference evidence="2 3" key="1">
    <citation type="submission" date="2015-04" db="EMBL/GenBank/DDBJ databases">
        <title>Taxonomic description and genome sequence of Bacillus campisalis sp. nov., a novel member of the genus Bacillus isolated from solar saltern.</title>
        <authorList>
            <person name="Mathan Kumar R."/>
            <person name="Kaur G."/>
            <person name="Kumar A."/>
            <person name="Singh N.K."/>
            <person name="Kaur N."/>
            <person name="Kumar N."/>
            <person name="Mayilraj S."/>
        </authorList>
    </citation>
    <scope>NUCLEOTIDE SEQUENCE [LARGE SCALE GENOMIC DNA]</scope>
    <source>
        <strain evidence="2 3">SA2-6</strain>
    </source>
</reference>
<keyword evidence="1" id="KW-0472">Membrane</keyword>